<evidence type="ECO:0000256" key="1">
    <source>
        <dbReference type="SAM" id="Phobius"/>
    </source>
</evidence>
<organism evidence="2 3">
    <name type="scientific">Helicobacter pylori Hp A-26</name>
    <dbReference type="NCBI Taxonomy" id="992056"/>
    <lineage>
        <taxon>Bacteria</taxon>
        <taxon>Pseudomonadati</taxon>
        <taxon>Campylobacterota</taxon>
        <taxon>Epsilonproteobacteria</taxon>
        <taxon>Campylobacterales</taxon>
        <taxon>Helicobacteraceae</taxon>
        <taxon>Helicobacter</taxon>
    </lineage>
</organism>
<evidence type="ECO:0000313" key="2">
    <source>
        <dbReference type="EMBL" id="EJB76312.1"/>
    </source>
</evidence>
<comment type="caution">
    <text evidence="2">The sequence shown here is derived from an EMBL/GenBank/DDBJ whole genome shotgun (WGS) entry which is preliminary data.</text>
</comment>
<proteinExistence type="predicted"/>
<dbReference type="Proteomes" id="UP000005323">
    <property type="component" value="Unassembled WGS sequence"/>
</dbReference>
<name>J0MQ79_HELPX</name>
<gene>
    <name evidence="2" type="ORF">HPHPA26_0197</name>
</gene>
<feature type="transmembrane region" description="Helical" evidence="1">
    <location>
        <begin position="12"/>
        <end position="33"/>
    </location>
</feature>
<keyword evidence="1" id="KW-0472">Membrane</keyword>
<dbReference type="PATRIC" id="fig|992056.3.peg.195"/>
<keyword evidence="1" id="KW-1133">Transmembrane helix</keyword>
<accession>J0MQ79</accession>
<dbReference type="EMBL" id="AKOV01000001">
    <property type="protein sequence ID" value="EJB76312.1"/>
    <property type="molecule type" value="Genomic_DNA"/>
</dbReference>
<reference evidence="2 3" key="1">
    <citation type="journal article" date="2013" name="Pathog. Dis.">
        <title>Genome sequences of 65 Helicobacter pylori strains isolated from asymptomatic individuals and patients with gastric cancer, peptic ulcer disease, or gastritis.</title>
        <authorList>
            <person name="Blanchard T.G."/>
            <person name="Czinn S.J."/>
            <person name="Correa P."/>
            <person name="Nakazawa T."/>
            <person name="Keelan M."/>
            <person name="Morningstar L."/>
            <person name="Santana-Cruz I."/>
            <person name="Maroo A."/>
            <person name="McCracken C."/>
            <person name="Shefchek K."/>
            <person name="Daugherty S."/>
            <person name="Song Y."/>
            <person name="Fraser C.M."/>
            <person name="Fricke W.F."/>
        </authorList>
    </citation>
    <scope>NUCLEOTIDE SEQUENCE [LARGE SCALE GENOMIC DNA]</scope>
    <source>
        <strain evidence="2 3">Hp A-26</strain>
    </source>
</reference>
<dbReference type="AlphaFoldDB" id="J0MQ79"/>
<keyword evidence="1" id="KW-0812">Transmembrane</keyword>
<evidence type="ECO:0000313" key="3">
    <source>
        <dbReference type="Proteomes" id="UP000005323"/>
    </source>
</evidence>
<sequence length="45" mass="5576">MFKYESFIQYSFLKNLFLSFFIVNFYFVVKLFFKADRGILKQHPL</sequence>
<protein>
    <submittedName>
        <fullName evidence="2">Uncharacterized protein</fullName>
    </submittedName>
</protein>